<evidence type="ECO:0000313" key="8">
    <source>
        <dbReference type="Proteomes" id="UP000717995"/>
    </source>
</evidence>
<feature type="transmembrane region" description="Helical" evidence="5">
    <location>
        <begin position="30"/>
        <end position="54"/>
    </location>
</feature>
<feature type="transmembrane region" description="Helical" evidence="5">
    <location>
        <begin position="164"/>
        <end position="192"/>
    </location>
</feature>
<protein>
    <submittedName>
        <fullName evidence="7">DUF1282 family protein</fullName>
    </submittedName>
</protein>
<evidence type="ECO:0000259" key="6">
    <source>
        <dbReference type="Pfam" id="PF04893"/>
    </source>
</evidence>
<feature type="transmembrane region" description="Helical" evidence="5">
    <location>
        <begin position="131"/>
        <end position="152"/>
    </location>
</feature>
<accession>A0ABS2ICF9</accession>
<evidence type="ECO:0000313" key="7">
    <source>
        <dbReference type="EMBL" id="MBM7060700.1"/>
    </source>
</evidence>
<keyword evidence="2 5" id="KW-0812">Transmembrane</keyword>
<keyword evidence="4 5" id="KW-0472">Membrane</keyword>
<evidence type="ECO:0000256" key="4">
    <source>
        <dbReference type="ARBA" id="ARBA00023136"/>
    </source>
</evidence>
<name>A0ABS2ICF9_9GAMM</name>
<organism evidence="7 8">
    <name type="scientific">Zestomonas insulae</name>
    <dbReference type="NCBI Taxonomy" id="2809017"/>
    <lineage>
        <taxon>Bacteria</taxon>
        <taxon>Pseudomonadati</taxon>
        <taxon>Pseudomonadota</taxon>
        <taxon>Gammaproteobacteria</taxon>
        <taxon>Pseudomonadales</taxon>
        <taxon>Pseudomonadaceae</taxon>
        <taxon>Zestomonas</taxon>
    </lineage>
</organism>
<feature type="transmembrane region" description="Helical" evidence="5">
    <location>
        <begin position="107"/>
        <end position="125"/>
    </location>
</feature>
<evidence type="ECO:0000256" key="1">
    <source>
        <dbReference type="ARBA" id="ARBA00004141"/>
    </source>
</evidence>
<evidence type="ECO:0000256" key="5">
    <source>
        <dbReference type="SAM" id="Phobius"/>
    </source>
</evidence>
<proteinExistence type="predicted"/>
<sequence length="202" mass="22695">MKPLLLTLFTKPDRAWHDIRHTEEQHHLHYLGHLLLFALIPAISLYIGSTLVGWSLAGDETVKLGSASALQLSVLLYAYTLLGVALMGGFLRYLTSRLEARPSLNECIAFMAYTAMPYFVAGLAALYPMRWLAVVVLGAASAYATYLLFIGLPTFLRQRQSESYFYFGATWGVGMLLLVTFLVSAILVWNFYLMPDYQRLTP</sequence>
<dbReference type="EMBL" id="JAFEUP010000002">
    <property type="protein sequence ID" value="MBM7060700.1"/>
    <property type="molecule type" value="Genomic_DNA"/>
</dbReference>
<comment type="subcellular location">
    <subcellularLocation>
        <location evidence="1">Membrane</location>
        <topology evidence="1">Multi-pass membrane protein</topology>
    </subcellularLocation>
</comment>
<evidence type="ECO:0000256" key="3">
    <source>
        <dbReference type="ARBA" id="ARBA00022989"/>
    </source>
</evidence>
<dbReference type="Pfam" id="PF04893">
    <property type="entry name" value="Yip1"/>
    <property type="match status" value="1"/>
</dbReference>
<feature type="transmembrane region" description="Helical" evidence="5">
    <location>
        <begin position="74"/>
        <end position="95"/>
    </location>
</feature>
<reference evidence="7 8" key="1">
    <citation type="submission" date="2021-02" db="EMBL/GenBank/DDBJ databases">
        <authorList>
            <person name="Lee D.-H."/>
        </authorList>
    </citation>
    <scope>NUCLEOTIDE SEQUENCE [LARGE SCALE GENOMIC DNA]</scope>
    <source>
        <strain evidence="7 8">UL073</strain>
    </source>
</reference>
<dbReference type="InterPro" id="IPR006977">
    <property type="entry name" value="Yip1_dom"/>
</dbReference>
<keyword evidence="3 5" id="KW-1133">Transmembrane helix</keyword>
<gene>
    <name evidence="7" type="ORF">JQX08_08255</name>
</gene>
<feature type="domain" description="Yip1" evidence="6">
    <location>
        <begin position="7"/>
        <end position="179"/>
    </location>
</feature>
<evidence type="ECO:0000256" key="2">
    <source>
        <dbReference type="ARBA" id="ARBA00022692"/>
    </source>
</evidence>
<comment type="caution">
    <text evidence="7">The sequence shown here is derived from an EMBL/GenBank/DDBJ whole genome shotgun (WGS) entry which is preliminary data.</text>
</comment>
<dbReference type="Proteomes" id="UP000717995">
    <property type="component" value="Unassembled WGS sequence"/>
</dbReference>
<keyword evidence="8" id="KW-1185">Reference proteome</keyword>
<dbReference type="RefSeq" id="WP_204915821.1">
    <property type="nucleotide sequence ID" value="NZ_JAFEUP010000002.1"/>
</dbReference>